<organism evidence="2 3">
    <name type="scientific">Cardiocondyla obscurior</name>
    <dbReference type="NCBI Taxonomy" id="286306"/>
    <lineage>
        <taxon>Eukaryota</taxon>
        <taxon>Metazoa</taxon>
        <taxon>Ecdysozoa</taxon>
        <taxon>Arthropoda</taxon>
        <taxon>Hexapoda</taxon>
        <taxon>Insecta</taxon>
        <taxon>Pterygota</taxon>
        <taxon>Neoptera</taxon>
        <taxon>Endopterygota</taxon>
        <taxon>Hymenoptera</taxon>
        <taxon>Apocrita</taxon>
        <taxon>Aculeata</taxon>
        <taxon>Formicoidea</taxon>
        <taxon>Formicidae</taxon>
        <taxon>Myrmicinae</taxon>
        <taxon>Cardiocondyla</taxon>
    </lineage>
</organism>
<accession>A0AAW2FMS2</accession>
<dbReference type="AlphaFoldDB" id="A0AAW2FMS2"/>
<dbReference type="EMBL" id="JADYXP020000009">
    <property type="protein sequence ID" value="KAL0117261.1"/>
    <property type="molecule type" value="Genomic_DNA"/>
</dbReference>
<evidence type="ECO:0000256" key="1">
    <source>
        <dbReference type="SAM" id="MobiDB-lite"/>
    </source>
</evidence>
<feature type="region of interest" description="Disordered" evidence="1">
    <location>
        <begin position="1"/>
        <end position="22"/>
    </location>
</feature>
<evidence type="ECO:0000313" key="2">
    <source>
        <dbReference type="EMBL" id="KAL0117261.1"/>
    </source>
</evidence>
<evidence type="ECO:0000313" key="3">
    <source>
        <dbReference type="Proteomes" id="UP001430953"/>
    </source>
</evidence>
<proteinExistence type="predicted"/>
<comment type="caution">
    <text evidence="2">The sequence shown here is derived from an EMBL/GenBank/DDBJ whole genome shotgun (WGS) entry which is preliminary data.</text>
</comment>
<reference evidence="2 3" key="1">
    <citation type="submission" date="2023-03" db="EMBL/GenBank/DDBJ databases">
        <title>High recombination rates correlate with genetic variation in Cardiocondyla obscurior ants.</title>
        <authorList>
            <person name="Errbii M."/>
        </authorList>
    </citation>
    <scope>NUCLEOTIDE SEQUENCE [LARGE SCALE GENOMIC DNA]</scope>
    <source>
        <strain evidence="2">Alpha-2009</strain>
        <tissue evidence="2">Whole body</tissue>
    </source>
</reference>
<keyword evidence="3" id="KW-1185">Reference proteome</keyword>
<gene>
    <name evidence="2" type="ORF">PUN28_010243</name>
</gene>
<protein>
    <submittedName>
        <fullName evidence="2">Uncharacterized protein</fullName>
    </submittedName>
</protein>
<feature type="compositionally biased region" description="Basic and acidic residues" evidence="1">
    <location>
        <begin position="1"/>
        <end position="19"/>
    </location>
</feature>
<sequence length="141" mass="15849">MKKGRERETEREREAKTAGDDPDAIATDIDVIAFRCQACGRRPFLRASPIDCIDNPRSLLYRRAPRDSRQSDVSTCTNARASTIAAPQACRRKGRNRLNQHGNFLNPRNYPGRTCLIPLTSKSKLEISRSGEFPSISACKR</sequence>
<name>A0AAW2FMS2_9HYME</name>
<dbReference type="Proteomes" id="UP001430953">
    <property type="component" value="Unassembled WGS sequence"/>
</dbReference>